<dbReference type="InterPro" id="IPR032675">
    <property type="entry name" value="LRR_dom_sf"/>
</dbReference>
<sequence length="339" mass="38454">MEPKSHLLHPPAQSIAQGPMVRSEQEQSPVQQQPAADDLMGRLPFEISSQIFIHCLPGKQKDRTACPEHAPLLLLNICNAWTDIAKSTPLLWSTIHIEFPRPVSFKELVEAWFIRARNYPLTLSLRGQCHPHIFAVIWNHSHRLEHLSLDNGDSLYHDSLGTLNIFPGGVARVPEQFIALRTVTIRGSEYSYRDFLGPQIMELLRRAPNLVDCTFIRVPLAVGFRDIDWDPPLVFPSLRRLRFGEHVKPDAIENEFLKCVSLPALEALTFPFEYLSSDHFIAFLNRSASSKLQELSGCDGLGDFVVDGGLHLIPCLTRFEVWWTQYSFAERTLVALAAR</sequence>
<reference evidence="2 3" key="1">
    <citation type="journal article" date="2024" name="J Genomics">
        <title>Draft genome sequencing and assembly of Favolaschia claudopus CIRM-BRFM 2984 isolated from oak limbs.</title>
        <authorList>
            <person name="Navarro D."/>
            <person name="Drula E."/>
            <person name="Chaduli D."/>
            <person name="Cazenave R."/>
            <person name="Ahrendt S."/>
            <person name="Wang J."/>
            <person name="Lipzen A."/>
            <person name="Daum C."/>
            <person name="Barry K."/>
            <person name="Grigoriev I.V."/>
            <person name="Favel A."/>
            <person name="Rosso M.N."/>
            <person name="Martin F."/>
        </authorList>
    </citation>
    <scope>NUCLEOTIDE SEQUENCE [LARGE SCALE GENOMIC DNA]</scope>
    <source>
        <strain evidence="2 3">CIRM-BRFM 2984</strain>
    </source>
</reference>
<gene>
    <name evidence="2" type="ORF">R3P38DRAFT_476671</name>
</gene>
<comment type="caution">
    <text evidence="2">The sequence shown here is derived from an EMBL/GenBank/DDBJ whole genome shotgun (WGS) entry which is preliminary data.</text>
</comment>
<dbReference type="Proteomes" id="UP001362999">
    <property type="component" value="Unassembled WGS sequence"/>
</dbReference>
<feature type="region of interest" description="Disordered" evidence="1">
    <location>
        <begin position="1"/>
        <end position="34"/>
    </location>
</feature>
<accession>A0AAW0CJJ7</accession>
<evidence type="ECO:0000256" key="1">
    <source>
        <dbReference type="SAM" id="MobiDB-lite"/>
    </source>
</evidence>
<dbReference type="AlphaFoldDB" id="A0AAW0CJJ7"/>
<keyword evidence="3" id="KW-1185">Reference proteome</keyword>
<organism evidence="2 3">
    <name type="scientific">Favolaschia claudopus</name>
    <dbReference type="NCBI Taxonomy" id="2862362"/>
    <lineage>
        <taxon>Eukaryota</taxon>
        <taxon>Fungi</taxon>
        <taxon>Dikarya</taxon>
        <taxon>Basidiomycota</taxon>
        <taxon>Agaricomycotina</taxon>
        <taxon>Agaricomycetes</taxon>
        <taxon>Agaricomycetidae</taxon>
        <taxon>Agaricales</taxon>
        <taxon>Marasmiineae</taxon>
        <taxon>Mycenaceae</taxon>
        <taxon>Favolaschia</taxon>
    </lineage>
</organism>
<evidence type="ECO:0000313" key="3">
    <source>
        <dbReference type="Proteomes" id="UP001362999"/>
    </source>
</evidence>
<dbReference type="EMBL" id="JAWWNJ010000016">
    <property type="protein sequence ID" value="KAK7039416.1"/>
    <property type="molecule type" value="Genomic_DNA"/>
</dbReference>
<evidence type="ECO:0000313" key="2">
    <source>
        <dbReference type="EMBL" id="KAK7039416.1"/>
    </source>
</evidence>
<name>A0AAW0CJJ7_9AGAR</name>
<proteinExistence type="predicted"/>
<evidence type="ECO:0008006" key="4">
    <source>
        <dbReference type="Google" id="ProtNLM"/>
    </source>
</evidence>
<protein>
    <recommendedName>
        <fullName evidence="4">F-box domain-containing protein</fullName>
    </recommendedName>
</protein>
<dbReference type="Gene3D" id="3.80.10.10">
    <property type="entry name" value="Ribonuclease Inhibitor"/>
    <property type="match status" value="1"/>
</dbReference>